<evidence type="ECO:0000313" key="2">
    <source>
        <dbReference type="EMBL" id="TKA13194.1"/>
    </source>
</evidence>
<reference evidence="2 3" key="1">
    <citation type="submission" date="2019-04" db="EMBL/GenBank/DDBJ databases">
        <title>Streptomyces oryziradicis sp. nov., a novel actinomycete isolated from rhizosphere soil of rice (Oryza sativa L.).</title>
        <authorList>
            <person name="Li C."/>
        </authorList>
    </citation>
    <scope>NUCLEOTIDE SEQUENCE [LARGE SCALE GENOMIC DNA]</scope>
    <source>
        <strain evidence="2 3">NEAU-C40</strain>
    </source>
</reference>
<protein>
    <submittedName>
        <fullName evidence="2">Uncharacterized protein</fullName>
    </submittedName>
</protein>
<organism evidence="2 3">
    <name type="scientific">Actinacidiphila oryziradicis</name>
    <dbReference type="NCBI Taxonomy" id="2571141"/>
    <lineage>
        <taxon>Bacteria</taxon>
        <taxon>Bacillati</taxon>
        <taxon>Actinomycetota</taxon>
        <taxon>Actinomycetes</taxon>
        <taxon>Kitasatosporales</taxon>
        <taxon>Streptomycetaceae</taxon>
        <taxon>Actinacidiphila</taxon>
    </lineage>
</organism>
<feature type="compositionally biased region" description="Basic and acidic residues" evidence="1">
    <location>
        <begin position="160"/>
        <end position="170"/>
    </location>
</feature>
<sequence>MSGEQRPVSRRYEGVQPPRDDRPAPSELWDGIAVPGPLCAELSAFLDAAHRNGGGLSRALLGVLKASRSAAARYQARQHAARALAAPTPVAREVLGVAQLASVSVVEEITTAQAADLGGFTSEWWRRLAVTGRVRARQAERHVWLLHRADVIAYTNRRLMETPDDNRDQDGPGPQRQAC</sequence>
<dbReference type="AlphaFoldDB" id="A0A4U0SSL5"/>
<keyword evidence="3" id="KW-1185">Reference proteome</keyword>
<dbReference type="Proteomes" id="UP000305778">
    <property type="component" value="Unassembled WGS sequence"/>
</dbReference>
<feature type="region of interest" description="Disordered" evidence="1">
    <location>
        <begin position="1"/>
        <end position="28"/>
    </location>
</feature>
<evidence type="ECO:0000256" key="1">
    <source>
        <dbReference type="SAM" id="MobiDB-lite"/>
    </source>
</evidence>
<feature type="region of interest" description="Disordered" evidence="1">
    <location>
        <begin position="160"/>
        <end position="179"/>
    </location>
</feature>
<name>A0A4U0SSL5_9ACTN</name>
<dbReference type="RefSeq" id="WP_136721354.1">
    <property type="nucleotide sequence ID" value="NZ_SUMC01000001.1"/>
</dbReference>
<dbReference type="EMBL" id="SUMC01000001">
    <property type="protein sequence ID" value="TKA13194.1"/>
    <property type="molecule type" value="Genomic_DNA"/>
</dbReference>
<proteinExistence type="predicted"/>
<accession>A0A4U0SSL5</accession>
<gene>
    <name evidence="2" type="ORF">FCI23_00150</name>
</gene>
<comment type="caution">
    <text evidence="2">The sequence shown here is derived from an EMBL/GenBank/DDBJ whole genome shotgun (WGS) entry which is preliminary data.</text>
</comment>
<feature type="compositionally biased region" description="Basic and acidic residues" evidence="1">
    <location>
        <begin position="10"/>
        <end position="24"/>
    </location>
</feature>
<evidence type="ECO:0000313" key="3">
    <source>
        <dbReference type="Proteomes" id="UP000305778"/>
    </source>
</evidence>